<dbReference type="PANTHER" id="PTHR46889:SF4">
    <property type="entry name" value="TRANSPOSASE INSO FOR INSERTION SEQUENCE ELEMENT IS911B-RELATED"/>
    <property type="match status" value="1"/>
</dbReference>
<keyword evidence="4" id="KW-1185">Reference proteome</keyword>
<dbReference type="Gene3D" id="3.30.420.10">
    <property type="entry name" value="Ribonuclease H-like superfamily/Ribonuclease H"/>
    <property type="match status" value="1"/>
</dbReference>
<organism evidence="3 4">
    <name type="scientific">Dendrosporobacter quercicolus</name>
    <dbReference type="NCBI Taxonomy" id="146817"/>
    <lineage>
        <taxon>Bacteria</taxon>
        <taxon>Bacillati</taxon>
        <taxon>Bacillota</taxon>
        <taxon>Negativicutes</taxon>
        <taxon>Selenomonadales</taxon>
        <taxon>Sporomusaceae</taxon>
        <taxon>Dendrosporobacter</taxon>
    </lineage>
</organism>
<evidence type="ECO:0000256" key="1">
    <source>
        <dbReference type="ARBA" id="ARBA00002286"/>
    </source>
</evidence>
<dbReference type="InterPro" id="IPR050900">
    <property type="entry name" value="Transposase_IS3/IS150/IS904"/>
</dbReference>
<evidence type="ECO:0000259" key="2">
    <source>
        <dbReference type="PROSITE" id="PS50994"/>
    </source>
</evidence>
<dbReference type="InterPro" id="IPR001584">
    <property type="entry name" value="Integrase_cat-core"/>
</dbReference>
<reference evidence="3 4" key="1">
    <citation type="submission" date="2016-10" db="EMBL/GenBank/DDBJ databases">
        <authorList>
            <person name="de Groot N.N."/>
        </authorList>
    </citation>
    <scope>NUCLEOTIDE SEQUENCE [LARGE SCALE GENOMIC DNA]</scope>
    <source>
        <strain evidence="3 4">DSM 1736</strain>
    </source>
</reference>
<comment type="function">
    <text evidence="1">Involved in the transposition of the insertion sequence.</text>
</comment>
<dbReference type="PANTHER" id="PTHR46889">
    <property type="entry name" value="TRANSPOSASE INSF FOR INSERTION SEQUENCE IS3B-RELATED"/>
    <property type="match status" value="1"/>
</dbReference>
<dbReference type="GO" id="GO:0015074">
    <property type="term" value="P:DNA integration"/>
    <property type="evidence" value="ECO:0007669"/>
    <property type="project" value="InterPro"/>
</dbReference>
<dbReference type="Proteomes" id="UP000214880">
    <property type="component" value="Unassembled WGS sequence"/>
</dbReference>
<dbReference type="InterPro" id="IPR036397">
    <property type="entry name" value="RNaseH_sf"/>
</dbReference>
<dbReference type="SUPFAM" id="SSF53098">
    <property type="entry name" value="Ribonuclease H-like"/>
    <property type="match status" value="1"/>
</dbReference>
<accession>A0A1G9XGD3</accession>
<dbReference type="InterPro" id="IPR025948">
    <property type="entry name" value="HTH-like_dom"/>
</dbReference>
<dbReference type="STRING" id="146817.SAMN04488502_10981"/>
<dbReference type="InterPro" id="IPR048020">
    <property type="entry name" value="Transpos_IS3"/>
</dbReference>
<dbReference type="PROSITE" id="PS50994">
    <property type="entry name" value="INTEGRASE"/>
    <property type="match status" value="1"/>
</dbReference>
<proteinExistence type="predicted"/>
<feature type="domain" description="Integrase catalytic" evidence="2">
    <location>
        <begin position="90"/>
        <end position="253"/>
    </location>
</feature>
<dbReference type="NCBIfam" id="NF033516">
    <property type="entry name" value="transpos_IS3"/>
    <property type="match status" value="1"/>
</dbReference>
<dbReference type="AlphaFoldDB" id="A0A1G9XGD3"/>
<name>A0A1G9XGD3_9FIRM</name>
<evidence type="ECO:0000313" key="3">
    <source>
        <dbReference type="EMBL" id="SDM95363.1"/>
    </source>
</evidence>
<dbReference type="InterPro" id="IPR012337">
    <property type="entry name" value="RNaseH-like_sf"/>
</dbReference>
<dbReference type="EMBL" id="FNHB01000009">
    <property type="protein sequence ID" value="SDM95363.1"/>
    <property type="molecule type" value="Genomic_DNA"/>
</dbReference>
<dbReference type="Pfam" id="PF13276">
    <property type="entry name" value="HTH_21"/>
    <property type="match status" value="1"/>
</dbReference>
<dbReference type="Pfam" id="PF00665">
    <property type="entry name" value="rve"/>
    <property type="match status" value="1"/>
</dbReference>
<protein>
    <submittedName>
        <fullName evidence="3">Transposase InsO and inactivated derivatives</fullName>
    </submittedName>
</protein>
<dbReference type="GO" id="GO:0003676">
    <property type="term" value="F:nucleic acid binding"/>
    <property type="evidence" value="ECO:0007669"/>
    <property type="project" value="InterPro"/>
</dbReference>
<sequence>MKAGCPKVCDRDAVVVAHIRQIEREHDHNYGVQKVYEELNDKGMIIGRSKVQRIMHAHSIKAQIKSKYKPQTTKADPNEQAFDNLLNQNFEVQEINRVWLADITYIRVGGQWCYLACVLDLARRKIVGWTLDNRPTAELACKALRMAIVTEKPAEGLIHHSDRGSQYTSNKHKDLLKEHNILGSMSRKGNPYDNAPMESFFRLLKVEHVKKRSFATLGQATASIEAWISYYNTRRRHSALGGISPLCYEIRRNSPFNLSA</sequence>
<dbReference type="Pfam" id="PF13333">
    <property type="entry name" value="rve_2"/>
    <property type="match status" value="1"/>
</dbReference>
<gene>
    <name evidence="3" type="ORF">SAMN04488502_10981</name>
</gene>
<evidence type="ECO:0000313" key="4">
    <source>
        <dbReference type="Proteomes" id="UP000214880"/>
    </source>
</evidence>